<keyword evidence="5 7" id="KW-0472">Membrane</keyword>
<feature type="transmembrane region" description="Helical" evidence="7">
    <location>
        <begin position="9"/>
        <end position="29"/>
    </location>
</feature>
<evidence type="ECO:0000256" key="7">
    <source>
        <dbReference type="SAM" id="Phobius"/>
    </source>
</evidence>
<feature type="transmembrane region" description="Helical" evidence="7">
    <location>
        <begin position="442"/>
        <end position="460"/>
    </location>
</feature>
<feature type="region of interest" description="Disordered" evidence="6">
    <location>
        <begin position="514"/>
        <end position="536"/>
    </location>
</feature>
<dbReference type="GO" id="GO:0042910">
    <property type="term" value="F:xenobiotic transmembrane transporter activity"/>
    <property type="evidence" value="ECO:0007669"/>
    <property type="project" value="InterPro"/>
</dbReference>
<dbReference type="Pfam" id="PF01554">
    <property type="entry name" value="MatE"/>
    <property type="match status" value="1"/>
</dbReference>
<dbReference type="Pfam" id="PF01943">
    <property type="entry name" value="Polysacc_synt"/>
    <property type="match status" value="1"/>
</dbReference>
<dbReference type="InterPro" id="IPR050833">
    <property type="entry name" value="Poly_Biosynth_Transport"/>
</dbReference>
<keyword evidence="4 7" id="KW-1133">Transmembrane helix</keyword>
<organism evidence="8 9">
    <name type="scientific">Faecalibacterium prausnitzii</name>
    <dbReference type="NCBI Taxonomy" id="853"/>
    <lineage>
        <taxon>Bacteria</taxon>
        <taxon>Bacillati</taxon>
        <taxon>Bacillota</taxon>
        <taxon>Clostridia</taxon>
        <taxon>Eubacteriales</taxon>
        <taxon>Oscillospiraceae</taxon>
        <taxon>Faecalibacterium</taxon>
    </lineage>
</organism>
<dbReference type="PANTHER" id="PTHR30250">
    <property type="entry name" value="PST FAMILY PREDICTED COLANIC ACID TRANSPORTER"/>
    <property type="match status" value="1"/>
</dbReference>
<sequence length="536" mass="57519">MGQSYLKNAALLTGADVLLRLAGMGLRIYLANALGGEGMGLYQLVLAVYALFVTLATAGVSVAATRLMAEELARSRAQARGMLVRLAGTGLLLGAAAMAAQYGLAGAAARWWLGDVRAAGALRVSAFGMPWMALSAVLRGFFIARRRVEPNVLSQLVEQSVRIGIIWYALEWGNAPNVSTRCTAVLAATAVSEAVSACILLLFYRGEAVRAFGAEKARRPADPARRLWEILWPVEGGRCLASALHTAENMLVPACLTVCLLDAGGRSAAVAQYGSLKGMALPLLTFPFGLLGSLSVLLMPEITQAHIRGERARLDCLLDRMLRLTGCFSALAGALFWVWGEPLALLLYHSREAGFYLRVLGPAMPLMYLESMVDGAMKGMGEQKAVFRYSLWDAVLRIAGVLFLLPRWGMKGFLWVILLSSAYTCQMNTARLLRVSGLQPRLWRWLGAPALAALVSAGAGEGLRALLAGWLSSGSTPARLAALCAGGFGMAAVCLAVQWPLGLGEEVQAILRTEKNRRERQKSPENRNCSGHRGEN</sequence>
<keyword evidence="3 7" id="KW-0812">Transmembrane</keyword>
<name>A0A3E2TDK1_9FIRM</name>
<reference evidence="8 9" key="1">
    <citation type="submission" date="2018-08" db="EMBL/GenBank/DDBJ databases">
        <title>A genome reference for cultivated species of the human gut microbiota.</title>
        <authorList>
            <person name="Zou Y."/>
            <person name="Xue W."/>
            <person name="Luo G."/>
        </authorList>
    </citation>
    <scope>NUCLEOTIDE SEQUENCE [LARGE SCALE GENOMIC DNA]</scope>
    <source>
        <strain evidence="8 9">AF36-11AT</strain>
    </source>
</reference>
<dbReference type="GO" id="GO:0015297">
    <property type="term" value="F:antiporter activity"/>
    <property type="evidence" value="ECO:0007669"/>
    <property type="project" value="InterPro"/>
</dbReference>
<dbReference type="EMBL" id="QVEQ01000001">
    <property type="protein sequence ID" value="RGB73285.1"/>
    <property type="molecule type" value="Genomic_DNA"/>
</dbReference>
<dbReference type="RefSeq" id="WP_117503864.1">
    <property type="nucleotide sequence ID" value="NZ_QVEQ01000001.1"/>
</dbReference>
<evidence type="ECO:0000256" key="2">
    <source>
        <dbReference type="ARBA" id="ARBA00022475"/>
    </source>
</evidence>
<gene>
    <name evidence="8" type="ORF">DWZ89_00375</name>
</gene>
<comment type="subcellular location">
    <subcellularLocation>
        <location evidence="1">Cell membrane</location>
        <topology evidence="1">Multi-pass membrane protein</topology>
    </subcellularLocation>
</comment>
<evidence type="ECO:0000256" key="6">
    <source>
        <dbReference type="SAM" id="MobiDB-lite"/>
    </source>
</evidence>
<accession>A0A3E2TDK1</accession>
<dbReference type="AlphaFoldDB" id="A0A3E2TDK1"/>
<feature type="transmembrane region" description="Helical" evidence="7">
    <location>
        <begin position="480"/>
        <end position="502"/>
    </location>
</feature>
<dbReference type="GO" id="GO:0005886">
    <property type="term" value="C:plasma membrane"/>
    <property type="evidence" value="ECO:0007669"/>
    <property type="project" value="UniProtKB-SubCell"/>
</dbReference>
<dbReference type="PANTHER" id="PTHR30250:SF21">
    <property type="entry name" value="LIPID II FLIPPASE MURJ"/>
    <property type="match status" value="1"/>
</dbReference>
<dbReference type="InterPro" id="IPR002797">
    <property type="entry name" value="Polysacc_synth"/>
</dbReference>
<feature type="transmembrane region" description="Helical" evidence="7">
    <location>
        <begin position="412"/>
        <end position="430"/>
    </location>
</feature>
<keyword evidence="2" id="KW-1003">Cell membrane</keyword>
<proteinExistence type="predicted"/>
<feature type="transmembrane region" description="Helical" evidence="7">
    <location>
        <begin position="279"/>
        <end position="300"/>
    </location>
</feature>
<feature type="transmembrane region" description="Helical" evidence="7">
    <location>
        <begin position="124"/>
        <end position="144"/>
    </location>
</feature>
<feature type="transmembrane region" description="Helical" evidence="7">
    <location>
        <begin position="321"/>
        <end position="340"/>
    </location>
</feature>
<feature type="transmembrane region" description="Helical" evidence="7">
    <location>
        <begin position="41"/>
        <end position="63"/>
    </location>
</feature>
<feature type="transmembrane region" description="Helical" evidence="7">
    <location>
        <begin position="83"/>
        <end position="104"/>
    </location>
</feature>
<evidence type="ECO:0000313" key="9">
    <source>
        <dbReference type="Proteomes" id="UP000261140"/>
    </source>
</evidence>
<evidence type="ECO:0000256" key="4">
    <source>
        <dbReference type="ARBA" id="ARBA00022989"/>
    </source>
</evidence>
<dbReference type="Proteomes" id="UP000261140">
    <property type="component" value="Unassembled WGS sequence"/>
</dbReference>
<feature type="transmembrane region" description="Helical" evidence="7">
    <location>
        <begin position="184"/>
        <end position="204"/>
    </location>
</feature>
<protein>
    <submittedName>
        <fullName evidence="8">Polysaccharide biosynthesis protein</fullName>
    </submittedName>
</protein>
<feature type="transmembrane region" description="Helical" evidence="7">
    <location>
        <begin position="385"/>
        <end position="406"/>
    </location>
</feature>
<feature type="compositionally biased region" description="Basic and acidic residues" evidence="6">
    <location>
        <begin position="514"/>
        <end position="525"/>
    </location>
</feature>
<evidence type="ECO:0000256" key="5">
    <source>
        <dbReference type="ARBA" id="ARBA00023136"/>
    </source>
</evidence>
<evidence type="ECO:0000256" key="3">
    <source>
        <dbReference type="ARBA" id="ARBA00022692"/>
    </source>
</evidence>
<evidence type="ECO:0000313" key="8">
    <source>
        <dbReference type="EMBL" id="RGB73285.1"/>
    </source>
</evidence>
<evidence type="ECO:0000256" key="1">
    <source>
        <dbReference type="ARBA" id="ARBA00004651"/>
    </source>
</evidence>
<dbReference type="InterPro" id="IPR002528">
    <property type="entry name" value="MATE_fam"/>
</dbReference>
<comment type="caution">
    <text evidence="8">The sequence shown here is derived from an EMBL/GenBank/DDBJ whole genome shotgun (WGS) entry which is preliminary data.</text>
</comment>